<sequence>MRGGQSNETEELNLDVDTEVIAKDKGSGEKGGSIVSTARPKVDTVRPDIDTARLEVHTTNALVNTAGVTISTADPKVSAVEPRTPPTTTSIFDDEDITMAQTLIKMKEEKAKEKGVAFKDVEDSSRHVRSITTLKLLPSIESNDKGKGIDADALFAAKLQQEEREEYIIEERANFLAETINMGGYKHSQLKTKSFEDIQGMYERQKKIVDNFKPMDSDDAIKDSKKAADDDTSKKEEVLQEPESTKVEVKQEGQEENIRKRSGRRLKMKATKKSKR</sequence>
<name>A0ABQ4XL39_9ASTR</name>
<feature type="region of interest" description="Disordered" evidence="1">
    <location>
        <begin position="213"/>
        <end position="276"/>
    </location>
</feature>
<reference evidence="2" key="2">
    <citation type="submission" date="2022-01" db="EMBL/GenBank/DDBJ databases">
        <authorList>
            <person name="Yamashiro T."/>
            <person name="Shiraishi A."/>
            <person name="Satake H."/>
            <person name="Nakayama K."/>
        </authorList>
    </citation>
    <scope>NUCLEOTIDE SEQUENCE</scope>
</reference>
<gene>
    <name evidence="2" type="ORF">Tco_0680320</name>
</gene>
<feature type="compositionally biased region" description="Acidic residues" evidence="1">
    <location>
        <begin position="8"/>
        <end position="18"/>
    </location>
</feature>
<evidence type="ECO:0000313" key="3">
    <source>
        <dbReference type="Proteomes" id="UP001151760"/>
    </source>
</evidence>
<protein>
    <submittedName>
        <fullName evidence="2">Uncharacterized protein</fullName>
    </submittedName>
</protein>
<feature type="compositionally biased region" description="Basic and acidic residues" evidence="1">
    <location>
        <begin position="213"/>
        <end position="259"/>
    </location>
</feature>
<dbReference type="Proteomes" id="UP001151760">
    <property type="component" value="Unassembled WGS sequence"/>
</dbReference>
<proteinExistence type="predicted"/>
<evidence type="ECO:0000256" key="1">
    <source>
        <dbReference type="SAM" id="MobiDB-lite"/>
    </source>
</evidence>
<comment type="caution">
    <text evidence="2">The sequence shown here is derived from an EMBL/GenBank/DDBJ whole genome shotgun (WGS) entry which is preliminary data.</text>
</comment>
<dbReference type="EMBL" id="BQNB010009600">
    <property type="protein sequence ID" value="GJS65756.1"/>
    <property type="molecule type" value="Genomic_DNA"/>
</dbReference>
<evidence type="ECO:0000313" key="2">
    <source>
        <dbReference type="EMBL" id="GJS65756.1"/>
    </source>
</evidence>
<feature type="region of interest" description="Disordered" evidence="1">
    <location>
        <begin position="1"/>
        <end position="39"/>
    </location>
</feature>
<feature type="compositionally biased region" description="Basic residues" evidence="1">
    <location>
        <begin position="260"/>
        <end position="276"/>
    </location>
</feature>
<organism evidence="2 3">
    <name type="scientific">Tanacetum coccineum</name>
    <dbReference type="NCBI Taxonomy" id="301880"/>
    <lineage>
        <taxon>Eukaryota</taxon>
        <taxon>Viridiplantae</taxon>
        <taxon>Streptophyta</taxon>
        <taxon>Embryophyta</taxon>
        <taxon>Tracheophyta</taxon>
        <taxon>Spermatophyta</taxon>
        <taxon>Magnoliopsida</taxon>
        <taxon>eudicotyledons</taxon>
        <taxon>Gunneridae</taxon>
        <taxon>Pentapetalae</taxon>
        <taxon>asterids</taxon>
        <taxon>campanulids</taxon>
        <taxon>Asterales</taxon>
        <taxon>Asteraceae</taxon>
        <taxon>Asteroideae</taxon>
        <taxon>Anthemideae</taxon>
        <taxon>Anthemidinae</taxon>
        <taxon>Tanacetum</taxon>
    </lineage>
</organism>
<reference evidence="2" key="1">
    <citation type="journal article" date="2022" name="Int. J. Mol. Sci.">
        <title>Draft Genome of Tanacetum Coccineum: Genomic Comparison of Closely Related Tanacetum-Family Plants.</title>
        <authorList>
            <person name="Yamashiro T."/>
            <person name="Shiraishi A."/>
            <person name="Nakayama K."/>
            <person name="Satake H."/>
        </authorList>
    </citation>
    <scope>NUCLEOTIDE SEQUENCE</scope>
</reference>
<accession>A0ABQ4XL39</accession>
<keyword evidence="3" id="KW-1185">Reference proteome</keyword>